<evidence type="ECO:0000313" key="2">
    <source>
        <dbReference type="Proteomes" id="UP001319104"/>
    </source>
</evidence>
<reference evidence="1 2" key="1">
    <citation type="submission" date="2021-05" db="EMBL/GenBank/DDBJ databases">
        <authorList>
            <person name="Zhang Z.D."/>
            <person name="Osman G."/>
        </authorList>
    </citation>
    <scope>NUCLEOTIDE SEQUENCE [LARGE SCALE GENOMIC DNA]</scope>
    <source>
        <strain evidence="1 2">KCTC 32217</strain>
    </source>
</reference>
<name>A0AAP2CGV8_9BACT</name>
<sequence>MDSKEADYILTIKGSQKELKEQIEKIFSLNPATSESQEADLGHGRIDPGNAKKLTDWTFLMNDKSGLVSSRCGEKASLHS</sequence>
<proteinExistence type="predicted"/>
<dbReference type="Proteomes" id="UP001319104">
    <property type="component" value="Unassembled WGS sequence"/>
</dbReference>
<protein>
    <submittedName>
        <fullName evidence="1">Uncharacterized protein</fullName>
    </submittedName>
</protein>
<gene>
    <name evidence="1" type="ORF">KI659_00100</name>
</gene>
<comment type="caution">
    <text evidence="1">The sequence shown here is derived from an EMBL/GenBank/DDBJ whole genome shotgun (WGS) entry which is preliminary data.</text>
</comment>
<dbReference type="RefSeq" id="WP_213943309.1">
    <property type="nucleotide sequence ID" value="NZ_JAHCMY010000001.1"/>
</dbReference>
<keyword evidence="2" id="KW-1185">Reference proteome</keyword>
<evidence type="ECO:0000313" key="1">
    <source>
        <dbReference type="EMBL" id="MBS9522405.1"/>
    </source>
</evidence>
<accession>A0AAP2CGV8</accession>
<dbReference type="AlphaFoldDB" id="A0AAP2CGV8"/>
<dbReference type="EMBL" id="JAHCMY010000001">
    <property type="protein sequence ID" value="MBS9522405.1"/>
    <property type="molecule type" value="Genomic_DNA"/>
</dbReference>
<organism evidence="1 2">
    <name type="scientific">Litoribacter ruber</name>
    <dbReference type="NCBI Taxonomy" id="702568"/>
    <lineage>
        <taxon>Bacteria</taxon>
        <taxon>Pseudomonadati</taxon>
        <taxon>Bacteroidota</taxon>
        <taxon>Cytophagia</taxon>
        <taxon>Cytophagales</taxon>
        <taxon>Cyclobacteriaceae</taxon>
        <taxon>Litoribacter</taxon>
    </lineage>
</organism>